<sequence>MPVVIKTIQAASVLNAHDRFWRKVRKGSDCWEWTAYKSPYGYGKFRVNGESRCAHRIAYTIVIGEIPDGMCVCHTCDNRACVNPAHLWLGTYADNHQDMVSKGKKARNASFGETNGNAKLTKEQVLAIRTASGLQRIIAKQFGVTQTVISRIKLRRAWSHL</sequence>
<dbReference type="AlphaFoldDB" id="A0A0F9FK50"/>
<dbReference type="InterPro" id="IPR044930">
    <property type="entry name" value="Homing_endonuclease_His-Me"/>
</dbReference>
<feature type="domain" description="HNH nuclease" evidence="1">
    <location>
        <begin position="54"/>
        <end position="96"/>
    </location>
</feature>
<dbReference type="Pfam" id="PF13392">
    <property type="entry name" value="HNH_3"/>
    <property type="match status" value="1"/>
</dbReference>
<organism evidence="2">
    <name type="scientific">marine sediment metagenome</name>
    <dbReference type="NCBI Taxonomy" id="412755"/>
    <lineage>
        <taxon>unclassified sequences</taxon>
        <taxon>metagenomes</taxon>
        <taxon>ecological metagenomes</taxon>
    </lineage>
</organism>
<evidence type="ECO:0000313" key="2">
    <source>
        <dbReference type="EMBL" id="KKL86663.1"/>
    </source>
</evidence>
<accession>A0A0F9FK50</accession>
<dbReference type="GO" id="GO:0004519">
    <property type="term" value="F:endonuclease activity"/>
    <property type="evidence" value="ECO:0007669"/>
    <property type="project" value="InterPro"/>
</dbReference>
<gene>
    <name evidence="2" type="ORF">LCGC14_1942500</name>
</gene>
<protein>
    <recommendedName>
        <fullName evidence="1">HNH nuclease domain-containing protein</fullName>
    </recommendedName>
</protein>
<dbReference type="InterPro" id="IPR044925">
    <property type="entry name" value="His-Me_finger_sf"/>
</dbReference>
<dbReference type="SUPFAM" id="SSF54060">
    <property type="entry name" value="His-Me finger endonucleases"/>
    <property type="match status" value="1"/>
</dbReference>
<evidence type="ECO:0000259" key="1">
    <source>
        <dbReference type="Pfam" id="PF13392"/>
    </source>
</evidence>
<dbReference type="InterPro" id="IPR003615">
    <property type="entry name" value="HNH_nuc"/>
</dbReference>
<comment type="caution">
    <text evidence="2">The sequence shown here is derived from an EMBL/GenBank/DDBJ whole genome shotgun (WGS) entry which is preliminary data.</text>
</comment>
<name>A0A0F9FK50_9ZZZZ</name>
<dbReference type="EMBL" id="LAZR01021046">
    <property type="protein sequence ID" value="KKL86663.1"/>
    <property type="molecule type" value="Genomic_DNA"/>
</dbReference>
<reference evidence="2" key="1">
    <citation type="journal article" date="2015" name="Nature">
        <title>Complex archaea that bridge the gap between prokaryotes and eukaryotes.</title>
        <authorList>
            <person name="Spang A."/>
            <person name="Saw J.H."/>
            <person name="Jorgensen S.L."/>
            <person name="Zaremba-Niedzwiedzka K."/>
            <person name="Martijn J."/>
            <person name="Lind A.E."/>
            <person name="van Eijk R."/>
            <person name="Schleper C."/>
            <person name="Guy L."/>
            <person name="Ettema T.J."/>
        </authorList>
    </citation>
    <scope>NUCLEOTIDE SEQUENCE</scope>
</reference>
<proteinExistence type="predicted"/>
<dbReference type="Gene3D" id="3.90.75.10">
    <property type="entry name" value="Homing Intron 3 (I-ppo) Encoded Endonuclease, Chain A"/>
    <property type="match status" value="1"/>
</dbReference>